<dbReference type="KEGG" id="hau:Haur_1363"/>
<evidence type="ECO:0000313" key="3">
    <source>
        <dbReference type="EMBL" id="ABX04008.1"/>
    </source>
</evidence>
<feature type="transmembrane region" description="Helical" evidence="1">
    <location>
        <begin position="113"/>
        <end position="134"/>
    </location>
</feature>
<dbReference type="eggNOG" id="ENOG5032VHZ">
    <property type="taxonomic scope" value="Bacteria"/>
</dbReference>
<accession>A9B2G3</accession>
<feature type="domain" description="Cyanobacterial TRADD-N associated 2 transmembrane" evidence="2">
    <location>
        <begin position="75"/>
        <end position="141"/>
    </location>
</feature>
<feature type="transmembrane region" description="Helical" evidence="1">
    <location>
        <begin position="81"/>
        <end position="101"/>
    </location>
</feature>
<reference evidence="3 4" key="1">
    <citation type="journal article" date="2011" name="Stand. Genomic Sci.">
        <title>Complete genome sequence of the filamentous gliding predatory bacterium Herpetosiphon aurantiacus type strain (114-95(T)).</title>
        <authorList>
            <person name="Kiss H."/>
            <person name="Nett M."/>
            <person name="Domin N."/>
            <person name="Martin K."/>
            <person name="Maresca J.A."/>
            <person name="Copeland A."/>
            <person name="Lapidus A."/>
            <person name="Lucas S."/>
            <person name="Berry K.W."/>
            <person name="Glavina Del Rio T."/>
            <person name="Dalin E."/>
            <person name="Tice H."/>
            <person name="Pitluck S."/>
            <person name="Richardson P."/>
            <person name="Bruce D."/>
            <person name="Goodwin L."/>
            <person name="Han C."/>
            <person name="Detter J.C."/>
            <person name="Schmutz J."/>
            <person name="Brettin T."/>
            <person name="Land M."/>
            <person name="Hauser L."/>
            <person name="Kyrpides N.C."/>
            <person name="Ivanova N."/>
            <person name="Goker M."/>
            <person name="Woyke T."/>
            <person name="Klenk H.P."/>
            <person name="Bryant D.A."/>
        </authorList>
    </citation>
    <scope>NUCLEOTIDE SEQUENCE [LARGE SCALE GENOMIC DNA]</scope>
    <source>
        <strain evidence="4">ATCC 23779 / DSM 785 / 114-95</strain>
    </source>
</reference>
<dbReference type="InParanoid" id="A9B2G3"/>
<sequence>MEAFLLSFGKEIIALVSIALGMSASFYGQSIVKKEIEIKKNQIQEADKKAEKDPEKIKPSWDAARTRLELYFDMNIRQVNFIFWLSVTVMILGFGIVIFGITQAMTSEATLPAIIASSAGIIMEIIGATFMVMYKSTMEHAGSYTKTLERMNSVGMAMQILDTMPDDPDQGALKNTTKTEVIKILMQQAHTPEEQATSKQP</sequence>
<dbReference type="HOGENOM" id="CLU_1358873_0_0_0"/>
<keyword evidence="4" id="KW-1185">Reference proteome</keyword>
<dbReference type="Pfam" id="PF20712">
    <property type="entry name" value="CyanoTRADDas_TM"/>
    <property type="match status" value="1"/>
</dbReference>
<dbReference type="BioCyc" id="HAUR316274:GHYA-1384-MONOMER"/>
<dbReference type="AlphaFoldDB" id="A9B2G3"/>
<keyword evidence="1" id="KW-0472">Membrane</keyword>
<name>A9B2G3_HERA2</name>
<dbReference type="Proteomes" id="UP000000787">
    <property type="component" value="Chromosome"/>
</dbReference>
<feature type="transmembrane region" description="Helical" evidence="1">
    <location>
        <begin position="12"/>
        <end position="32"/>
    </location>
</feature>
<organism evidence="3 4">
    <name type="scientific">Herpetosiphon aurantiacus (strain ATCC 23779 / DSM 785 / 114-95)</name>
    <dbReference type="NCBI Taxonomy" id="316274"/>
    <lineage>
        <taxon>Bacteria</taxon>
        <taxon>Bacillati</taxon>
        <taxon>Chloroflexota</taxon>
        <taxon>Chloroflexia</taxon>
        <taxon>Herpetosiphonales</taxon>
        <taxon>Herpetosiphonaceae</taxon>
        <taxon>Herpetosiphon</taxon>
    </lineage>
</organism>
<gene>
    <name evidence="3" type="ordered locus">Haur_1363</name>
</gene>
<evidence type="ECO:0000313" key="4">
    <source>
        <dbReference type="Proteomes" id="UP000000787"/>
    </source>
</evidence>
<keyword evidence="1" id="KW-1133">Transmembrane helix</keyword>
<protein>
    <recommendedName>
        <fullName evidence="2">Cyanobacterial TRADD-N associated 2 transmembrane domain-containing protein</fullName>
    </recommendedName>
</protein>
<dbReference type="EMBL" id="CP000875">
    <property type="protein sequence ID" value="ABX04008.1"/>
    <property type="molecule type" value="Genomic_DNA"/>
</dbReference>
<keyword evidence="1" id="KW-0812">Transmembrane</keyword>
<evidence type="ECO:0000259" key="2">
    <source>
        <dbReference type="Pfam" id="PF20712"/>
    </source>
</evidence>
<dbReference type="InterPro" id="IPR048567">
    <property type="entry name" value="CyanoTRADDas_TM"/>
</dbReference>
<evidence type="ECO:0000256" key="1">
    <source>
        <dbReference type="SAM" id="Phobius"/>
    </source>
</evidence>
<proteinExistence type="predicted"/>